<dbReference type="Pfam" id="PF15919">
    <property type="entry name" value="HicB_lk_antitox"/>
    <property type="match status" value="1"/>
</dbReference>
<keyword evidence="3" id="KW-1185">Reference proteome</keyword>
<feature type="domain" description="HicB-like antitoxin of toxin-antitoxin system" evidence="1">
    <location>
        <begin position="3"/>
        <end position="125"/>
    </location>
</feature>
<organism evidence="2 3">
    <name type="scientific">Plasticicumulans lactativorans</name>
    <dbReference type="NCBI Taxonomy" id="1133106"/>
    <lineage>
        <taxon>Bacteria</taxon>
        <taxon>Pseudomonadati</taxon>
        <taxon>Pseudomonadota</taxon>
        <taxon>Gammaproteobacteria</taxon>
        <taxon>Candidatus Competibacteraceae</taxon>
        <taxon>Plasticicumulans</taxon>
    </lineage>
</organism>
<dbReference type="InterPro" id="IPR031807">
    <property type="entry name" value="HicB-like"/>
</dbReference>
<dbReference type="AlphaFoldDB" id="A0A4R2LC79"/>
<dbReference type="Gene3D" id="3.30.160.250">
    <property type="match status" value="1"/>
</dbReference>
<evidence type="ECO:0000259" key="1">
    <source>
        <dbReference type="Pfam" id="PF15919"/>
    </source>
</evidence>
<accession>A0A4R2LC79</accession>
<dbReference type="InterPro" id="IPR035069">
    <property type="entry name" value="TTHA1013/TTHA0281-like"/>
</dbReference>
<dbReference type="InterPro" id="IPR051404">
    <property type="entry name" value="TA_system_antitoxin"/>
</dbReference>
<dbReference type="SUPFAM" id="SSF143100">
    <property type="entry name" value="TTHA1013/TTHA0281-like"/>
    <property type="match status" value="1"/>
</dbReference>
<dbReference type="Proteomes" id="UP000295765">
    <property type="component" value="Unassembled WGS sequence"/>
</dbReference>
<evidence type="ECO:0000313" key="2">
    <source>
        <dbReference type="EMBL" id="TCO82045.1"/>
    </source>
</evidence>
<dbReference type="RefSeq" id="WP_132540324.1">
    <property type="nucleotide sequence ID" value="NZ_SLWY01000006.1"/>
</dbReference>
<protein>
    <submittedName>
        <fullName evidence="2">Putative RNase H-like HicB family nuclease</fullName>
    </submittedName>
</protein>
<dbReference type="OrthoDB" id="9807959at2"/>
<comment type="caution">
    <text evidence="2">The sequence shown here is derived from an EMBL/GenBank/DDBJ whole genome shotgun (WGS) entry which is preliminary data.</text>
</comment>
<dbReference type="PANTHER" id="PTHR34504:SF2">
    <property type="entry name" value="UPF0150 PROTEIN SSL0259"/>
    <property type="match status" value="1"/>
</dbReference>
<evidence type="ECO:0000313" key="3">
    <source>
        <dbReference type="Proteomes" id="UP000295765"/>
    </source>
</evidence>
<gene>
    <name evidence="2" type="ORF">EV699_106140</name>
</gene>
<proteinExistence type="predicted"/>
<dbReference type="EMBL" id="SLWY01000006">
    <property type="protein sequence ID" value="TCO82045.1"/>
    <property type="molecule type" value="Genomic_DNA"/>
</dbReference>
<reference evidence="2 3" key="1">
    <citation type="submission" date="2019-03" db="EMBL/GenBank/DDBJ databases">
        <title>Genomic Encyclopedia of Type Strains, Phase IV (KMG-IV): sequencing the most valuable type-strain genomes for metagenomic binning, comparative biology and taxonomic classification.</title>
        <authorList>
            <person name="Goeker M."/>
        </authorList>
    </citation>
    <scope>NUCLEOTIDE SEQUENCE [LARGE SCALE GENOMIC DNA]</scope>
    <source>
        <strain evidence="2 3">DSM 25287</strain>
    </source>
</reference>
<dbReference type="PANTHER" id="PTHR34504">
    <property type="entry name" value="ANTITOXIN HICB"/>
    <property type="match status" value="1"/>
</dbReference>
<name>A0A4R2LC79_9GAMM</name>
<sequence length="137" mass="14626">MLFPIVVHQAGESSYGVTVPDLPGCFSSGKTLDEAMASAHEAIEAHLELLAEAGADIPHAGTVQAYVARPDYAGGVWALANVDITPYLGKAEKINVTLPGRLLRRIDDVVGHNPRFKSRSGFLAEGALLLLERARHV</sequence>